<dbReference type="Proteomes" id="UP000502504">
    <property type="component" value="Chromosome"/>
</dbReference>
<dbReference type="FunFam" id="3.90.640.10:FF:000003">
    <property type="entry name" value="Molecular chaperone DnaK"/>
    <property type="match status" value="1"/>
</dbReference>
<accession>A0AAE7CIP7</accession>
<evidence type="ECO:0000256" key="2">
    <source>
        <dbReference type="ARBA" id="ARBA00022553"/>
    </source>
</evidence>
<comment type="similarity">
    <text evidence="1">Belongs to the heat shock protein 70 family.</text>
</comment>
<dbReference type="AlphaFoldDB" id="A0AAE7CIP7"/>
<dbReference type="InterPro" id="IPR013126">
    <property type="entry name" value="Hsp_70_fam"/>
</dbReference>
<sequence length="465" mass="49782">MGIDLGTVSATVAVFREGRCETLPNAEGSLTTPCVVSFAEDGRILVGEAARRRSLSHPQRTVLSAKRHLGSGRTVTVDGEVHTAEEICGHILAKVKRDAEARLGAPVTAAVLTVPAHFSELGRRATRQAARRAGLEVLRIVNEPTAAAFAYDHSRLWDREWDDTTLLVVHFGGGTFDVSLIAVGDGVVDVLATCGDNALGGDDWDAALAAHLAAGRGNSPAALTRLTEAAERAKTDLSSRSETEIDLPYLYPATATEGPLHLRETLTRAAFQAVTADLLARCEGPLRKVFADAGIPTEVTRVVLVGGSARMPAVRDLVTRVVGPRARLHHLPGELVAHGAALQAAVLRGLYRTTLLSDVTPLSLGIGTKGGTVRRLIERNTDIPTRRTERFETVDPDTESLRIPVCQGESELLADNVLLGHVTITHLGRAAFGKPIDVTFDLDASAELVIRVRHPVTGREHRFSF</sequence>
<evidence type="ECO:0000256" key="5">
    <source>
        <dbReference type="ARBA" id="ARBA00023016"/>
    </source>
</evidence>
<gene>
    <name evidence="7" type="ORF">HCX60_01850</name>
</gene>
<name>A0AAE7CIP7_STRAT</name>
<dbReference type="SUPFAM" id="SSF53067">
    <property type="entry name" value="Actin-like ATPase domain"/>
    <property type="match status" value="2"/>
</dbReference>
<dbReference type="Pfam" id="PF00012">
    <property type="entry name" value="HSP70"/>
    <property type="match status" value="2"/>
</dbReference>
<dbReference type="SUPFAM" id="SSF100920">
    <property type="entry name" value="Heat shock protein 70kD (HSP70), peptide-binding domain"/>
    <property type="match status" value="1"/>
</dbReference>
<dbReference type="EMBL" id="CP050692">
    <property type="protein sequence ID" value="QIT42424.1"/>
    <property type="molecule type" value="Genomic_DNA"/>
</dbReference>
<evidence type="ECO:0000256" key="6">
    <source>
        <dbReference type="ARBA" id="ARBA00023186"/>
    </source>
</evidence>
<protein>
    <submittedName>
        <fullName evidence="7">Hsp70 family protein</fullName>
    </submittedName>
</protein>
<evidence type="ECO:0000313" key="7">
    <source>
        <dbReference type="EMBL" id="QIT42424.1"/>
    </source>
</evidence>
<dbReference type="InterPro" id="IPR029047">
    <property type="entry name" value="HSP70_peptide-bd_sf"/>
</dbReference>
<evidence type="ECO:0000313" key="8">
    <source>
        <dbReference type="Proteomes" id="UP000502504"/>
    </source>
</evidence>
<keyword evidence="2" id="KW-0597">Phosphoprotein</keyword>
<dbReference type="PANTHER" id="PTHR19375">
    <property type="entry name" value="HEAT SHOCK PROTEIN 70KDA"/>
    <property type="match status" value="1"/>
</dbReference>
<reference evidence="7 8" key="1">
    <citation type="submission" date="2020-03" db="EMBL/GenBank/DDBJ databases">
        <title>Is there a link between lipid content and antibiotic production in Streptomyces?</title>
        <authorList>
            <person name="David M."/>
            <person name="Lejeune C."/>
            <person name="Abreu S."/>
            <person name="Thibessard A."/>
            <person name="Leblond P."/>
            <person name="Chaminade P."/>
            <person name="Virolle M.-J."/>
        </authorList>
    </citation>
    <scope>NUCLEOTIDE SEQUENCE [LARGE SCALE GENOMIC DNA]</scope>
    <source>
        <strain evidence="7 8">DSM 41481</strain>
    </source>
</reference>
<keyword evidence="6" id="KW-0143">Chaperone</keyword>
<dbReference type="InterPro" id="IPR043129">
    <property type="entry name" value="ATPase_NBD"/>
</dbReference>
<dbReference type="Gene3D" id="2.60.34.10">
    <property type="entry name" value="Substrate Binding Domain Of DNAk, Chain A, domain 1"/>
    <property type="match status" value="1"/>
</dbReference>
<dbReference type="Gene3D" id="3.90.640.10">
    <property type="entry name" value="Actin, Chain A, domain 4"/>
    <property type="match status" value="1"/>
</dbReference>
<keyword evidence="4" id="KW-0067">ATP-binding</keyword>
<dbReference type="PRINTS" id="PR00301">
    <property type="entry name" value="HEATSHOCK70"/>
</dbReference>
<evidence type="ECO:0000256" key="3">
    <source>
        <dbReference type="ARBA" id="ARBA00022741"/>
    </source>
</evidence>
<dbReference type="GO" id="GO:0140662">
    <property type="term" value="F:ATP-dependent protein folding chaperone"/>
    <property type="evidence" value="ECO:0007669"/>
    <property type="project" value="InterPro"/>
</dbReference>
<evidence type="ECO:0000256" key="4">
    <source>
        <dbReference type="ARBA" id="ARBA00022840"/>
    </source>
</evidence>
<dbReference type="RefSeq" id="WP_167797141.1">
    <property type="nucleotide sequence ID" value="NZ_CM007717.1"/>
</dbReference>
<dbReference type="GO" id="GO:0005524">
    <property type="term" value="F:ATP binding"/>
    <property type="evidence" value="ECO:0007669"/>
    <property type="project" value="UniProtKB-KW"/>
</dbReference>
<dbReference type="FunFam" id="3.30.420.40:FF:000071">
    <property type="entry name" value="Molecular chaperone DnaK"/>
    <property type="match status" value="1"/>
</dbReference>
<organism evidence="7 8">
    <name type="scientific">Streptomyces antibioticus</name>
    <dbReference type="NCBI Taxonomy" id="1890"/>
    <lineage>
        <taxon>Bacteria</taxon>
        <taxon>Bacillati</taxon>
        <taxon>Actinomycetota</taxon>
        <taxon>Actinomycetes</taxon>
        <taxon>Kitasatosporales</taxon>
        <taxon>Streptomycetaceae</taxon>
        <taxon>Streptomyces</taxon>
    </lineage>
</organism>
<dbReference type="Gene3D" id="3.30.420.40">
    <property type="match status" value="2"/>
</dbReference>
<keyword evidence="5" id="KW-0346">Stress response</keyword>
<proteinExistence type="inferred from homology"/>
<evidence type="ECO:0000256" key="1">
    <source>
        <dbReference type="ARBA" id="ARBA00007381"/>
    </source>
</evidence>
<keyword evidence="3" id="KW-0547">Nucleotide-binding</keyword>